<dbReference type="OrthoDB" id="3268967at2759"/>
<reference evidence="1" key="1">
    <citation type="submission" date="2021-03" db="EMBL/GenBank/DDBJ databases">
        <title>Draft genome sequence of rust myrtle Austropuccinia psidii MF-1, a brazilian biotype.</title>
        <authorList>
            <person name="Quecine M.C."/>
            <person name="Pachon D.M.R."/>
            <person name="Bonatelli M.L."/>
            <person name="Correr F.H."/>
            <person name="Franceschini L.M."/>
            <person name="Leite T.F."/>
            <person name="Margarido G.R.A."/>
            <person name="Almeida C.A."/>
            <person name="Ferrarezi J.A."/>
            <person name="Labate C.A."/>
        </authorList>
    </citation>
    <scope>NUCLEOTIDE SEQUENCE</scope>
    <source>
        <strain evidence="1">MF-1</strain>
    </source>
</reference>
<evidence type="ECO:0000313" key="2">
    <source>
        <dbReference type="Proteomes" id="UP000765509"/>
    </source>
</evidence>
<organism evidence="1 2">
    <name type="scientific">Austropuccinia psidii MF-1</name>
    <dbReference type="NCBI Taxonomy" id="1389203"/>
    <lineage>
        <taxon>Eukaryota</taxon>
        <taxon>Fungi</taxon>
        <taxon>Dikarya</taxon>
        <taxon>Basidiomycota</taxon>
        <taxon>Pucciniomycotina</taxon>
        <taxon>Pucciniomycetes</taxon>
        <taxon>Pucciniales</taxon>
        <taxon>Sphaerophragmiaceae</taxon>
        <taxon>Austropuccinia</taxon>
    </lineage>
</organism>
<dbReference type="AlphaFoldDB" id="A0A9Q3I3G6"/>
<sequence length="105" mass="12042">MIKKLALIIRRLSDCGLDLKDSDDLSHDWSILILKLKLSYRTSIHAATEEKPEIIEKVCNTKNKIEILSKDLVDIITPTSVFRLILDKLRLHSLKIMNKSSDISK</sequence>
<evidence type="ECO:0000313" key="1">
    <source>
        <dbReference type="EMBL" id="MBW0528161.1"/>
    </source>
</evidence>
<gene>
    <name evidence="1" type="ORF">O181_067876</name>
</gene>
<protein>
    <submittedName>
        <fullName evidence="1">Uncharacterized protein</fullName>
    </submittedName>
</protein>
<dbReference type="EMBL" id="AVOT02034121">
    <property type="protein sequence ID" value="MBW0528161.1"/>
    <property type="molecule type" value="Genomic_DNA"/>
</dbReference>
<dbReference type="Proteomes" id="UP000765509">
    <property type="component" value="Unassembled WGS sequence"/>
</dbReference>
<proteinExistence type="predicted"/>
<keyword evidence="2" id="KW-1185">Reference proteome</keyword>
<comment type="caution">
    <text evidence="1">The sequence shown here is derived from an EMBL/GenBank/DDBJ whole genome shotgun (WGS) entry which is preliminary data.</text>
</comment>
<name>A0A9Q3I3G6_9BASI</name>
<accession>A0A9Q3I3G6</accession>